<evidence type="ECO:0000313" key="2">
    <source>
        <dbReference type="Proteomes" id="UP000178656"/>
    </source>
</evidence>
<dbReference type="AlphaFoldDB" id="A0A1F5T669"/>
<dbReference type="Proteomes" id="UP000178656">
    <property type="component" value="Unassembled WGS sequence"/>
</dbReference>
<comment type="caution">
    <text evidence="1">The sequence shown here is derived from an EMBL/GenBank/DDBJ whole genome shotgun (WGS) entry which is preliminary data.</text>
</comment>
<sequence>MLEKMRAMLAEIPKENQGCIFSMLGAWLESGPMPANGTASRQIIGAFDIAKRRLSMGKELLATIYTGGYVPVPLRNIIQPFIDGTANQAETEKKLDEVKAVLEKWLPQMFEIFGIRQ</sequence>
<protein>
    <submittedName>
        <fullName evidence="1">Uncharacterized protein</fullName>
    </submittedName>
</protein>
<proteinExistence type="predicted"/>
<accession>A0A1F5T669</accession>
<organism evidence="1 2">
    <name type="scientific">Candidatus Falkowbacteria bacterium RIFOXYC2_FULL_48_21</name>
    <dbReference type="NCBI Taxonomy" id="1798005"/>
    <lineage>
        <taxon>Bacteria</taxon>
        <taxon>Candidatus Falkowiibacteriota</taxon>
    </lineage>
</organism>
<dbReference type="EMBL" id="MFGM01000072">
    <property type="protein sequence ID" value="OGF34457.1"/>
    <property type="molecule type" value="Genomic_DNA"/>
</dbReference>
<reference evidence="1 2" key="1">
    <citation type="journal article" date="2016" name="Nat. Commun.">
        <title>Thousands of microbial genomes shed light on interconnected biogeochemical processes in an aquifer system.</title>
        <authorList>
            <person name="Anantharaman K."/>
            <person name="Brown C.T."/>
            <person name="Hug L.A."/>
            <person name="Sharon I."/>
            <person name="Castelle C.J."/>
            <person name="Probst A.J."/>
            <person name="Thomas B.C."/>
            <person name="Singh A."/>
            <person name="Wilkins M.J."/>
            <person name="Karaoz U."/>
            <person name="Brodie E.L."/>
            <person name="Williams K.H."/>
            <person name="Hubbard S.S."/>
            <person name="Banfield J.F."/>
        </authorList>
    </citation>
    <scope>NUCLEOTIDE SEQUENCE [LARGE SCALE GENOMIC DNA]</scope>
</reference>
<gene>
    <name evidence="1" type="ORF">A2482_02105</name>
</gene>
<name>A0A1F5T669_9BACT</name>
<evidence type="ECO:0000313" key="1">
    <source>
        <dbReference type="EMBL" id="OGF34457.1"/>
    </source>
</evidence>